<reference evidence="1 2" key="1">
    <citation type="submission" date="2023-10" db="EMBL/GenBank/DDBJ databases">
        <title>Genome-Wide Identification Analysis in wild type Solanum Pinnatisectum Reveals Some Genes Defensing Phytophthora Infestans.</title>
        <authorList>
            <person name="Sun C."/>
        </authorList>
    </citation>
    <scope>NUCLEOTIDE SEQUENCE [LARGE SCALE GENOMIC DNA]</scope>
    <source>
        <strain evidence="1">LQN</strain>
        <tissue evidence="1">Leaf</tissue>
    </source>
</reference>
<protein>
    <submittedName>
        <fullName evidence="1">Uncharacterized protein</fullName>
    </submittedName>
</protein>
<name>A0AAV9L0U1_9SOLN</name>
<gene>
    <name evidence="1" type="ORF">R3W88_016573</name>
</gene>
<accession>A0AAV9L0U1</accession>
<comment type="caution">
    <text evidence="1">The sequence shown here is derived from an EMBL/GenBank/DDBJ whole genome shotgun (WGS) entry which is preliminary data.</text>
</comment>
<dbReference type="AlphaFoldDB" id="A0AAV9L0U1"/>
<sequence>MGKEKYFGSLTVLRGRTLSMNYRGEFYVDLNVLESNVSTSSVHGVEMVFDSIRLGEIFHIPSVGLSEYGHRKVLKGEMFVFHKFLFELAHKGIFPRGQRRHKASFWDIGIAHALENKDPIDWPILMIKHIARVVYPNPGSHQLAFGNILTIVFKAFNVPLGEGRVFSRYDMITISTLVDCHLAAESDQVDVAPSRAQNDAHVV</sequence>
<dbReference type="EMBL" id="JAWPEI010000008">
    <property type="protein sequence ID" value="KAK4718235.1"/>
    <property type="molecule type" value="Genomic_DNA"/>
</dbReference>
<evidence type="ECO:0000313" key="2">
    <source>
        <dbReference type="Proteomes" id="UP001311915"/>
    </source>
</evidence>
<keyword evidence="2" id="KW-1185">Reference proteome</keyword>
<evidence type="ECO:0000313" key="1">
    <source>
        <dbReference type="EMBL" id="KAK4718235.1"/>
    </source>
</evidence>
<organism evidence="1 2">
    <name type="scientific">Solanum pinnatisectum</name>
    <name type="common">tansyleaf nightshade</name>
    <dbReference type="NCBI Taxonomy" id="50273"/>
    <lineage>
        <taxon>Eukaryota</taxon>
        <taxon>Viridiplantae</taxon>
        <taxon>Streptophyta</taxon>
        <taxon>Embryophyta</taxon>
        <taxon>Tracheophyta</taxon>
        <taxon>Spermatophyta</taxon>
        <taxon>Magnoliopsida</taxon>
        <taxon>eudicotyledons</taxon>
        <taxon>Gunneridae</taxon>
        <taxon>Pentapetalae</taxon>
        <taxon>asterids</taxon>
        <taxon>lamiids</taxon>
        <taxon>Solanales</taxon>
        <taxon>Solanaceae</taxon>
        <taxon>Solanoideae</taxon>
        <taxon>Solaneae</taxon>
        <taxon>Solanum</taxon>
    </lineage>
</organism>
<proteinExistence type="predicted"/>
<dbReference type="Proteomes" id="UP001311915">
    <property type="component" value="Unassembled WGS sequence"/>
</dbReference>